<dbReference type="InterPro" id="IPR011008">
    <property type="entry name" value="Dimeric_a/b-barrel"/>
</dbReference>
<dbReference type="InterPro" id="IPR005545">
    <property type="entry name" value="YCII"/>
</dbReference>
<organism evidence="3 4">
    <name type="scientific">Sphingobacterium siyangense</name>
    <dbReference type="NCBI Taxonomy" id="459529"/>
    <lineage>
        <taxon>Bacteria</taxon>
        <taxon>Pseudomonadati</taxon>
        <taxon>Bacteroidota</taxon>
        <taxon>Sphingobacteriia</taxon>
        <taxon>Sphingobacteriales</taxon>
        <taxon>Sphingobacteriaceae</taxon>
        <taxon>Sphingobacterium</taxon>
    </lineage>
</organism>
<feature type="domain" description="YCII-related" evidence="2">
    <location>
        <begin position="24"/>
        <end position="109"/>
    </location>
</feature>
<evidence type="ECO:0000259" key="2">
    <source>
        <dbReference type="Pfam" id="PF03795"/>
    </source>
</evidence>
<dbReference type="PANTHER" id="PTHR35174:SF1">
    <property type="entry name" value="BLL0086 PROTEIN"/>
    <property type="match status" value="1"/>
</dbReference>
<comment type="similarity">
    <text evidence="1">Belongs to the YciI family.</text>
</comment>
<dbReference type="EMBL" id="MCAQ01000012">
    <property type="protein sequence ID" value="RKF36921.1"/>
    <property type="molecule type" value="Genomic_DNA"/>
</dbReference>
<dbReference type="Proteomes" id="UP000286402">
    <property type="component" value="Unassembled WGS sequence"/>
</dbReference>
<reference evidence="3 4" key="1">
    <citation type="submission" date="2016-07" db="EMBL/GenBank/DDBJ databases">
        <title>Genome analysis of Sphingobacterium siyangense T12B17.</title>
        <authorList>
            <person name="Xu D."/>
            <person name="Su Y."/>
            <person name="Zheng S."/>
        </authorList>
    </citation>
    <scope>NUCLEOTIDE SEQUENCE [LARGE SCALE GENOMIC DNA]</scope>
    <source>
        <strain evidence="3 4">T12B17</strain>
    </source>
</reference>
<comment type="caution">
    <text evidence="3">The sequence shown here is derived from an EMBL/GenBank/DDBJ whole genome shotgun (WGS) entry which is preliminary data.</text>
</comment>
<dbReference type="AlphaFoldDB" id="A0A420FVH0"/>
<name>A0A420FVH0_9SPHI</name>
<gene>
    <name evidence="3" type="ORF">BCY89_04460</name>
</gene>
<evidence type="ECO:0000313" key="3">
    <source>
        <dbReference type="EMBL" id="RKF36921.1"/>
    </source>
</evidence>
<proteinExistence type="inferred from homology"/>
<dbReference type="SUPFAM" id="SSF54909">
    <property type="entry name" value="Dimeric alpha+beta barrel"/>
    <property type="match status" value="1"/>
</dbReference>
<sequence length="112" mass="12576">MKEFMLIFRLKAGTDFKPSPAQMQERMNWLASIAAQEKLVDKGKTLLPTIDSGRHISADQVVTDGPFTELKEYVSGFIVVRTENIDEAVEIAKQHPIFKIGGSIEVRELLKS</sequence>
<dbReference type="Gene3D" id="3.30.70.1060">
    <property type="entry name" value="Dimeric alpha+beta barrel"/>
    <property type="match status" value="1"/>
</dbReference>
<evidence type="ECO:0000313" key="4">
    <source>
        <dbReference type="Proteomes" id="UP000286402"/>
    </source>
</evidence>
<dbReference type="Pfam" id="PF03795">
    <property type="entry name" value="YCII"/>
    <property type="match status" value="1"/>
</dbReference>
<evidence type="ECO:0000256" key="1">
    <source>
        <dbReference type="ARBA" id="ARBA00007689"/>
    </source>
</evidence>
<dbReference type="PANTHER" id="PTHR35174">
    <property type="entry name" value="BLL7171 PROTEIN-RELATED"/>
    <property type="match status" value="1"/>
</dbReference>
<keyword evidence="4" id="KW-1185">Reference proteome</keyword>
<protein>
    <submittedName>
        <fullName evidence="3">Transcription initiation protein</fullName>
    </submittedName>
</protein>
<dbReference type="RefSeq" id="WP_120334055.1">
    <property type="nucleotide sequence ID" value="NZ_MCAQ01000012.1"/>
</dbReference>
<accession>A0A420FVH0</accession>